<dbReference type="Gene3D" id="3.90.550.10">
    <property type="entry name" value="Spore Coat Polysaccharide Biosynthesis Protein SpsA, Chain A"/>
    <property type="match status" value="1"/>
</dbReference>
<dbReference type="Pfam" id="PF02348">
    <property type="entry name" value="CTP_transf_3"/>
    <property type="match status" value="1"/>
</dbReference>
<dbReference type="InterPro" id="IPR003329">
    <property type="entry name" value="Cytidylyl_trans"/>
</dbReference>
<dbReference type="GO" id="GO:0008781">
    <property type="term" value="F:N-acylneuraminate cytidylyltransferase activity"/>
    <property type="evidence" value="ECO:0007669"/>
    <property type="project" value="TreeGrafter"/>
</dbReference>
<protein>
    <submittedName>
        <fullName evidence="1">Pseudaminic acid cytidylyltransferase</fullName>
        <ecNumber evidence="1">2.7.7.81</ecNumber>
    </submittedName>
</protein>
<organism evidence="1 2">
    <name type="scientific">Shinella zoogloeoides</name>
    <name type="common">Crabtreella saccharophila</name>
    <dbReference type="NCBI Taxonomy" id="352475"/>
    <lineage>
        <taxon>Bacteria</taxon>
        <taxon>Pseudomonadati</taxon>
        <taxon>Pseudomonadota</taxon>
        <taxon>Alphaproteobacteria</taxon>
        <taxon>Hyphomicrobiales</taxon>
        <taxon>Rhizobiaceae</taxon>
        <taxon>Shinella</taxon>
    </lineage>
</organism>
<dbReference type="RefSeq" id="WP_160787963.1">
    <property type="nucleotide sequence ID" value="NZ_CP086610.1"/>
</dbReference>
<dbReference type="NCBIfam" id="TIGR03584">
    <property type="entry name" value="PseF"/>
    <property type="match status" value="1"/>
</dbReference>
<reference evidence="1 2" key="1">
    <citation type="submission" date="2019-12" db="EMBL/GenBank/DDBJ databases">
        <title>Shinella granuli gen. nov., sp. nov., and proposal of the reclassification of Zoogloea ramigera ATCC 19623 as Shinella zoogloeoides sp. nov.</title>
        <authorList>
            <person name="Gao J."/>
        </authorList>
    </citation>
    <scope>NUCLEOTIDE SEQUENCE [LARGE SCALE GENOMIC DNA]</scope>
    <source>
        <strain evidence="1 2">DSM 287</strain>
    </source>
</reference>
<gene>
    <name evidence="1" type="primary">pseF</name>
    <name evidence="1" type="ORF">GR156_20730</name>
</gene>
<dbReference type="PANTHER" id="PTHR21485">
    <property type="entry name" value="HAD SUPERFAMILY MEMBERS CMAS AND KDSC"/>
    <property type="match status" value="1"/>
</dbReference>
<dbReference type="OrthoDB" id="9805604at2"/>
<evidence type="ECO:0000313" key="1">
    <source>
        <dbReference type="EMBL" id="MXO02742.1"/>
    </source>
</evidence>
<dbReference type="CDD" id="cd02513">
    <property type="entry name" value="CMP-NeuAc_Synthase"/>
    <property type="match status" value="1"/>
</dbReference>
<dbReference type="InterPro" id="IPR029044">
    <property type="entry name" value="Nucleotide-diphossugar_trans"/>
</dbReference>
<proteinExistence type="predicted"/>
<comment type="caution">
    <text evidence="1">The sequence shown here is derived from an EMBL/GenBank/DDBJ whole genome shotgun (WGS) entry which is preliminary data.</text>
</comment>
<sequence length="240" mass="26801">MRLAVIPARGGSKRIPRKNIRPFVGLPMIAWSIRAAIESGCFERIIVSTDDAEIAEVGREYGAETPFVRPAVLSDDHTGTIPVIAHAVRWQDENGPTAQEVCCIYATAPFIRAADIRRGLYVLDDSGADYAFSVTSYPFPIQRALRLTPERRVEMLQPEHFNTRSQDLEEAWHDAGQFYWGKAKAWLTGTPLFGPASAPVPLPRHRVQDIDTSEDWKRAELMFKAAVDTGVKASIQNDPR</sequence>
<dbReference type="SUPFAM" id="SSF53448">
    <property type="entry name" value="Nucleotide-diphospho-sugar transferases"/>
    <property type="match status" value="1"/>
</dbReference>
<dbReference type="InterPro" id="IPR050793">
    <property type="entry name" value="CMP-NeuNAc_synthase"/>
</dbReference>
<name>A0A6N8THN2_SHIZO</name>
<keyword evidence="1" id="KW-0808">Transferase</keyword>
<evidence type="ECO:0000313" key="2">
    <source>
        <dbReference type="Proteomes" id="UP000440304"/>
    </source>
</evidence>
<dbReference type="AlphaFoldDB" id="A0A6N8THN2"/>
<keyword evidence="1" id="KW-0548">Nucleotidyltransferase</keyword>
<dbReference type="Proteomes" id="UP000440304">
    <property type="component" value="Unassembled WGS sequence"/>
</dbReference>
<dbReference type="EMBL" id="WUML01000030">
    <property type="protein sequence ID" value="MXO02742.1"/>
    <property type="molecule type" value="Genomic_DNA"/>
</dbReference>
<accession>A0A6N8THN2</accession>
<dbReference type="PANTHER" id="PTHR21485:SF6">
    <property type="entry name" value="N-ACYLNEURAMINATE CYTIDYLYLTRANSFERASE-RELATED"/>
    <property type="match status" value="1"/>
</dbReference>
<dbReference type="InterPro" id="IPR020039">
    <property type="entry name" value="PseF"/>
</dbReference>
<dbReference type="EC" id="2.7.7.81" evidence="1"/>